<dbReference type="EMBL" id="KV722415">
    <property type="protein sequence ID" value="OCH89954.1"/>
    <property type="molecule type" value="Genomic_DNA"/>
</dbReference>
<dbReference type="OrthoDB" id="2289918at2759"/>
<reference evidence="3 4" key="1">
    <citation type="submission" date="2016-07" db="EMBL/GenBank/DDBJ databases">
        <title>Draft genome of the white-rot fungus Obba rivulosa 3A-2.</title>
        <authorList>
            <consortium name="DOE Joint Genome Institute"/>
            <person name="Miettinen O."/>
            <person name="Riley R."/>
            <person name="Acob R."/>
            <person name="Barry K."/>
            <person name="Cullen D."/>
            <person name="De Vries R."/>
            <person name="Hainaut M."/>
            <person name="Hatakka A."/>
            <person name="Henrissat B."/>
            <person name="Hilden K."/>
            <person name="Kuo R."/>
            <person name="Labutti K."/>
            <person name="Lipzen A."/>
            <person name="Makela M.R."/>
            <person name="Sandor L."/>
            <person name="Spatafora J.W."/>
            <person name="Grigoriev I.V."/>
            <person name="Hibbett D.S."/>
        </authorList>
    </citation>
    <scope>NUCLEOTIDE SEQUENCE [LARGE SCALE GENOMIC DNA]</scope>
    <source>
        <strain evidence="3 4">3A-2</strain>
    </source>
</reference>
<keyword evidence="4" id="KW-1185">Reference proteome</keyword>
<dbReference type="AlphaFoldDB" id="A0A8E2AXF6"/>
<sequence>MDSSTVAGRPRRTARPTLKAAAATAPPPPAPSAPKKQKTQDAEKSAASKLEYLLTNSKSKLTQLDISEILSYSTFLDLSKESQDLLVALLPPTAFATYQPTVSPTHVDYVSSQVSQDSANLNGTGPSDVTQAKTTATLDPTVFTSPHFLSAARTFQDHLYSGWLTQKAAEDTRRFEEGIRTGTMHAEWKDEEWEADHVLKPKGKNKRGRPMNLTLLAQRGILKEGDVLSYRREFSHLQIVVEKDLLIQTIHPRTHTLAICLSPGTTPALPPPLLTTGQELPDVHILSMDDICDPEDLETGVLDVDSRVHRSERSHVRSVVTSGAMLDTSTTSQAQAVSTARIHAWKAFTVWRWREEMHDAVDMHILQERGGRERVGTLYYLREHCHS</sequence>
<organism evidence="3 4">
    <name type="scientific">Obba rivulosa</name>
    <dbReference type="NCBI Taxonomy" id="1052685"/>
    <lineage>
        <taxon>Eukaryota</taxon>
        <taxon>Fungi</taxon>
        <taxon>Dikarya</taxon>
        <taxon>Basidiomycota</taxon>
        <taxon>Agaricomycotina</taxon>
        <taxon>Agaricomycetes</taxon>
        <taxon>Polyporales</taxon>
        <taxon>Gelatoporiaceae</taxon>
        <taxon>Obba</taxon>
    </lineage>
</organism>
<dbReference type="InterPro" id="IPR028020">
    <property type="entry name" value="ASX_DEUBAD_dom"/>
</dbReference>
<feature type="region of interest" description="Disordered" evidence="1">
    <location>
        <begin position="1"/>
        <end position="44"/>
    </location>
</feature>
<evidence type="ECO:0000259" key="2">
    <source>
        <dbReference type="Pfam" id="PF13919"/>
    </source>
</evidence>
<name>A0A8E2AXF6_9APHY</name>
<dbReference type="Pfam" id="PF13919">
    <property type="entry name" value="ASXH"/>
    <property type="match status" value="1"/>
</dbReference>
<protein>
    <recommendedName>
        <fullName evidence="2">ASX DEUBAD domain-containing protein</fullName>
    </recommendedName>
</protein>
<evidence type="ECO:0000313" key="3">
    <source>
        <dbReference type="EMBL" id="OCH89954.1"/>
    </source>
</evidence>
<feature type="domain" description="ASX DEUBAD" evidence="2">
    <location>
        <begin position="39"/>
        <end position="197"/>
    </location>
</feature>
<dbReference type="Proteomes" id="UP000250043">
    <property type="component" value="Unassembled WGS sequence"/>
</dbReference>
<feature type="compositionally biased region" description="Low complexity" evidence="1">
    <location>
        <begin position="15"/>
        <end position="24"/>
    </location>
</feature>
<evidence type="ECO:0000256" key="1">
    <source>
        <dbReference type="SAM" id="MobiDB-lite"/>
    </source>
</evidence>
<gene>
    <name evidence="3" type="ORF">OBBRIDRAFT_819519</name>
</gene>
<proteinExistence type="predicted"/>
<evidence type="ECO:0000313" key="4">
    <source>
        <dbReference type="Proteomes" id="UP000250043"/>
    </source>
</evidence>
<accession>A0A8E2AXF6</accession>